<feature type="domain" description="Halobacterial output" evidence="1">
    <location>
        <begin position="21"/>
        <end position="88"/>
    </location>
</feature>
<evidence type="ECO:0000259" key="1">
    <source>
        <dbReference type="Pfam" id="PF18545"/>
    </source>
</evidence>
<dbReference type="Pfam" id="PF18545">
    <property type="entry name" value="HalOD1"/>
    <property type="match status" value="1"/>
</dbReference>
<evidence type="ECO:0000313" key="3">
    <source>
        <dbReference type="Proteomes" id="UP000460194"/>
    </source>
</evidence>
<dbReference type="AlphaFoldDB" id="A0A6B1IG61"/>
<comment type="caution">
    <text evidence="2">The sequence shown here is derived from an EMBL/GenBank/DDBJ whole genome shotgun (WGS) entry which is preliminary data.</text>
</comment>
<proteinExistence type="predicted"/>
<dbReference type="InterPro" id="IPR040624">
    <property type="entry name" value="HalOD1"/>
</dbReference>
<reference evidence="2 3" key="1">
    <citation type="submission" date="2019-11" db="EMBL/GenBank/DDBJ databases">
        <title>Genome sequences of 17 halophilic strains isolated from different environments.</title>
        <authorList>
            <person name="Furrow R.E."/>
        </authorList>
    </citation>
    <scope>NUCLEOTIDE SEQUENCE [LARGE SCALE GENOMIC DNA]</scope>
    <source>
        <strain evidence="2 3">22517_05_Cabo</strain>
    </source>
</reference>
<dbReference type="Proteomes" id="UP000460194">
    <property type="component" value="Unassembled WGS sequence"/>
</dbReference>
<name>A0A6B1IG61_9EURY</name>
<dbReference type="RefSeq" id="WP_159369304.1">
    <property type="nucleotide sequence ID" value="NZ_WMEO01000020.1"/>
</dbReference>
<sequence>MRGAKEQTYRYESVYIIIKKQTLPEQIIGKIAAEENVEPENLELQLQRYVSTDAIQDLANHRNDAWRLQFETPNHVVEITGNGTVLIDGQ</sequence>
<accession>A0A6B1IG61</accession>
<dbReference type="EMBL" id="WMEO01000020">
    <property type="protein sequence ID" value="MYL17356.1"/>
    <property type="molecule type" value="Genomic_DNA"/>
</dbReference>
<protein>
    <recommendedName>
        <fullName evidence="1">Halobacterial output domain-containing protein</fullName>
    </recommendedName>
</protein>
<gene>
    <name evidence="2" type="ORF">GLW36_11980</name>
</gene>
<organism evidence="2 3">
    <name type="scientific">Halorubrum distributum</name>
    <dbReference type="NCBI Taxonomy" id="29283"/>
    <lineage>
        <taxon>Archaea</taxon>
        <taxon>Methanobacteriati</taxon>
        <taxon>Methanobacteriota</taxon>
        <taxon>Stenosarchaea group</taxon>
        <taxon>Halobacteria</taxon>
        <taxon>Halobacteriales</taxon>
        <taxon>Haloferacaceae</taxon>
        <taxon>Halorubrum</taxon>
        <taxon>Halorubrum distributum group</taxon>
    </lineage>
</organism>
<evidence type="ECO:0000313" key="2">
    <source>
        <dbReference type="EMBL" id="MYL17356.1"/>
    </source>
</evidence>